<protein>
    <submittedName>
        <fullName evidence="1">Uncharacterized protein</fullName>
    </submittedName>
</protein>
<evidence type="ECO:0000313" key="2">
    <source>
        <dbReference type="Proteomes" id="UP001163603"/>
    </source>
</evidence>
<evidence type="ECO:0000313" key="1">
    <source>
        <dbReference type="EMBL" id="KAJ0007653.1"/>
    </source>
</evidence>
<dbReference type="Proteomes" id="UP001163603">
    <property type="component" value="Chromosome 15"/>
</dbReference>
<comment type="caution">
    <text evidence="1">The sequence shown here is derived from an EMBL/GenBank/DDBJ whole genome shotgun (WGS) entry which is preliminary data.</text>
</comment>
<proteinExistence type="predicted"/>
<organism evidence="1 2">
    <name type="scientific">Pistacia integerrima</name>
    <dbReference type="NCBI Taxonomy" id="434235"/>
    <lineage>
        <taxon>Eukaryota</taxon>
        <taxon>Viridiplantae</taxon>
        <taxon>Streptophyta</taxon>
        <taxon>Embryophyta</taxon>
        <taxon>Tracheophyta</taxon>
        <taxon>Spermatophyta</taxon>
        <taxon>Magnoliopsida</taxon>
        <taxon>eudicotyledons</taxon>
        <taxon>Gunneridae</taxon>
        <taxon>Pentapetalae</taxon>
        <taxon>rosids</taxon>
        <taxon>malvids</taxon>
        <taxon>Sapindales</taxon>
        <taxon>Anacardiaceae</taxon>
        <taxon>Pistacia</taxon>
    </lineage>
</organism>
<name>A0ACC0WZL5_9ROSI</name>
<reference evidence="2" key="1">
    <citation type="journal article" date="2023" name="G3 (Bethesda)">
        <title>Genome assembly and association tests identify interacting loci associated with vigor, precocity, and sex in interspecific pistachio rootstocks.</title>
        <authorList>
            <person name="Palmer W."/>
            <person name="Jacygrad E."/>
            <person name="Sagayaradj S."/>
            <person name="Cavanaugh K."/>
            <person name="Han R."/>
            <person name="Bertier L."/>
            <person name="Beede B."/>
            <person name="Kafkas S."/>
            <person name="Golino D."/>
            <person name="Preece J."/>
            <person name="Michelmore R."/>
        </authorList>
    </citation>
    <scope>NUCLEOTIDE SEQUENCE [LARGE SCALE GENOMIC DNA]</scope>
</reference>
<sequence>MLFDGYEEKNENVLKWEGRLRIATQIKTRTRVSNSGCRRPIVHRDVKSTNILLNEKFQRNYPILAFP</sequence>
<dbReference type="EMBL" id="CM047750">
    <property type="protein sequence ID" value="KAJ0007653.1"/>
    <property type="molecule type" value="Genomic_DNA"/>
</dbReference>
<keyword evidence="2" id="KW-1185">Reference proteome</keyword>
<accession>A0ACC0WZL5</accession>
<gene>
    <name evidence="1" type="ORF">Pint_30161</name>
</gene>